<keyword evidence="2" id="KW-1185">Reference proteome</keyword>
<gene>
    <name evidence="1" type="ORF">QAD02_014507</name>
</gene>
<comment type="caution">
    <text evidence="1">The sequence shown here is derived from an EMBL/GenBank/DDBJ whole genome shotgun (WGS) entry which is preliminary data.</text>
</comment>
<name>A0ACC2PAE7_9HYME</name>
<accession>A0ACC2PAE7</accession>
<protein>
    <submittedName>
        <fullName evidence="1">Uncharacterized protein</fullName>
    </submittedName>
</protein>
<evidence type="ECO:0000313" key="1">
    <source>
        <dbReference type="EMBL" id="KAJ8678720.1"/>
    </source>
</evidence>
<proteinExistence type="predicted"/>
<dbReference type="EMBL" id="CM056742">
    <property type="protein sequence ID" value="KAJ8678720.1"/>
    <property type="molecule type" value="Genomic_DNA"/>
</dbReference>
<dbReference type="Proteomes" id="UP001239111">
    <property type="component" value="Chromosome 2"/>
</dbReference>
<reference evidence="1" key="1">
    <citation type="submission" date="2023-04" db="EMBL/GenBank/DDBJ databases">
        <title>A chromosome-level genome assembly of the parasitoid wasp Eretmocerus hayati.</title>
        <authorList>
            <person name="Zhong Y."/>
            <person name="Liu S."/>
            <person name="Liu Y."/>
        </authorList>
    </citation>
    <scope>NUCLEOTIDE SEQUENCE</scope>
    <source>
        <strain evidence="1">ZJU_SS_LIU_2023</strain>
    </source>
</reference>
<sequence>MPIIYDKKWEEIVRLRRDLVVISTRRTKNTRGRRDRDPVIEGVLIRERETARGSDATHAAHADLIPAIGVTLGVRGQGRPYFMIYRSLVVIHHLQGVMKTIEVVAGTATSEVMSDRKPAAEATIRQANLTLKWDTINELVMIMSRLSRQTDAPVEEIKDDSTVPLDPEDLKILGKPTAKKNNDSLLHVDVRTLWENLVLTGLDEETKTQLLKTYPKLERFAA</sequence>
<evidence type="ECO:0000313" key="2">
    <source>
        <dbReference type="Proteomes" id="UP001239111"/>
    </source>
</evidence>
<organism evidence="1 2">
    <name type="scientific">Eretmocerus hayati</name>
    <dbReference type="NCBI Taxonomy" id="131215"/>
    <lineage>
        <taxon>Eukaryota</taxon>
        <taxon>Metazoa</taxon>
        <taxon>Ecdysozoa</taxon>
        <taxon>Arthropoda</taxon>
        <taxon>Hexapoda</taxon>
        <taxon>Insecta</taxon>
        <taxon>Pterygota</taxon>
        <taxon>Neoptera</taxon>
        <taxon>Endopterygota</taxon>
        <taxon>Hymenoptera</taxon>
        <taxon>Apocrita</taxon>
        <taxon>Proctotrupomorpha</taxon>
        <taxon>Chalcidoidea</taxon>
        <taxon>Aphelinidae</taxon>
        <taxon>Aphelininae</taxon>
        <taxon>Eretmocerus</taxon>
    </lineage>
</organism>